<dbReference type="GO" id="GO:0003678">
    <property type="term" value="F:DNA helicase activity"/>
    <property type="evidence" value="ECO:0007669"/>
    <property type="project" value="InterPro"/>
</dbReference>
<evidence type="ECO:0000256" key="4">
    <source>
        <dbReference type="ARBA" id="ARBA00022840"/>
    </source>
</evidence>
<proteinExistence type="predicted"/>
<dbReference type="Gene3D" id="3.40.50.300">
    <property type="entry name" value="P-loop containing nucleotide triphosphate hydrolases"/>
    <property type="match status" value="1"/>
</dbReference>
<dbReference type="PANTHER" id="PTHR11070">
    <property type="entry name" value="UVRD / RECB / PCRA DNA HELICASE FAMILY MEMBER"/>
    <property type="match status" value="1"/>
</dbReference>
<dbReference type="GO" id="GO:0016787">
    <property type="term" value="F:hydrolase activity"/>
    <property type="evidence" value="ECO:0007669"/>
    <property type="project" value="UniProtKB-KW"/>
</dbReference>
<keyword evidence="3" id="KW-0347">Helicase</keyword>
<gene>
    <name evidence="6" type="ORF">LCGC14_2560900</name>
</gene>
<dbReference type="Pfam" id="PF00580">
    <property type="entry name" value="UvrD-helicase"/>
    <property type="match status" value="1"/>
</dbReference>
<dbReference type="InterPro" id="IPR027417">
    <property type="entry name" value="P-loop_NTPase"/>
</dbReference>
<keyword evidence="1" id="KW-0547">Nucleotide-binding</keyword>
<evidence type="ECO:0000259" key="5">
    <source>
        <dbReference type="PROSITE" id="PS51198"/>
    </source>
</evidence>
<evidence type="ECO:0000256" key="2">
    <source>
        <dbReference type="ARBA" id="ARBA00022801"/>
    </source>
</evidence>
<comment type="caution">
    <text evidence="6">The sequence shown here is derived from an EMBL/GenBank/DDBJ whole genome shotgun (WGS) entry which is preliminary data.</text>
</comment>
<evidence type="ECO:0000256" key="3">
    <source>
        <dbReference type="ARBA" id="ARBA00022806"/>
    </source>
</evidence>
<dbReference type="InterPro" id="IPR014016">
    <property type="entry name" value="UvrD-like_ATP-bd"/>
</dbReference>
<feature type="domain" description="UvrD-like helicase ATP-binding" evidence="5">
    <location>
        <begin position="14"/>
        <end position="251"/>
    </location>
</feature>
<keyword evidence="4" id="KW-0067">ATP-binding</keyword>
<dbReference type="GO" id="GO:0005524">
    <property type="term" value="F:ATP binding"/>
    <property type="evidence" value="ECO:0007669"/>
    <property type="project" value="UniProtKB-KW"/>
</dbReference>
<dbReference type="AlphaFoldDB" id="A0A0F9DD66"/>
<organism evidence="6">
    <name type="scientific">marine sediment metagenome</name>
    <dbReference type="NCBI Taxonomy" id="412755"/>
    <lineage>
        <taxon>unclassified sequences</taxon>
        <taxon>metagenomes</taxon>
        <taxon>ecological metagenomes</taxon>
    </lineage>
</organism>
<evidence type="ECO:0000256" key="1">
    <source>
        <dbReference type="ARBA" id="ARBA00022741"/>
    </source>
</evidence>
<dbReference type="EMBL" id="LAZR01042269">
    <property type="protein sequence ID" value="KKL09933.1"/>
    <property type="molecule type" value="Genomic_DNA"/>
</dbReference>
<dbReference type="SUPFAM" id="SSF52540">
    <property type="entry name" value="P-loop containing nucleoside triphosphate hydrolases"/>
    <property type="match status" value="1"/>
</dbReference>
<evidence type="ECO:0000313" key="6">
    <source>
        <dbReference type="EMBL" id="KKL09933.1"/>
    </source>
</evidence>
<sequence>MKYTLSEAWRPQGVDNLEDAAWAALRETGCTSIIAGPGAGKTEFLAQRAAYLLQTGVCRKPSRILAISFKKDAAQNLADRVRKRCSPELASRFESLTFDALTKSLVDRFLTVLPQELQPTKPYNVIFPTKPEVQSFLATARTIADSAWHTDIARVAPSGFESNYIGAKKLGVEFTDATNAGDFLVHLWLKQHLSRRPSDVSFVMFNRLAELLLRVSPEILRSLRLTYPFVFVDEFQDTTYAQYDFLLSAFG</sequence>
<reference evidence="6" key="1">
    <citation type="journal article" date="2015" name="Nature">
        <title>Complex archaea that bridge the gap between prokaryotes and eukaryotes.</title>
        <authorList>
            <person name="Spang A."/>
            <person name="Saw J.H."/>
            <person name="Jorgensen S.L."/>
            <person name="Zaremba-Niedzwiedzka K."/>
            <person name="Martijn J."/>
            <person name="Lind A.E."/>
            <person name="van Eijk R."/>
            <person name="Schleper C."/>
            <person name="Guy L."/>
            <person name="Ettema T.J."/>
        </authorList>
    </citation>
    <scope>NUCLEOTIDE SEQUENCE</scope>
</reference>
<dbReference type="InterPro" id="IPR000212">
    <property type="entry name" value="DNA_helicase_UvrD/REP"/>
</dbReference>
<feature type="non-terminal residue" evidence="6">
    <location>
        <position position="251"/>
    </location>
</feature>
<accession>A0A0F9DD66</accession>
<name>A0A0F9DD66_9ZZZZ</name>
<dbReference type="GO" id="GO:0003677">
    <property type="term" value="F:DNA binding"/>
    <property type="evidence" value="ECO:0007669"/>
    <property type="project" value="InterPro"/>
</dbReference>
<protein>
    <recommendedName>
        <fullName evidence="5">UvrD-like helicase ATP-binding domain-containing protein</fullName>
    </recommendedName>
</protein>
<dbReference type="PROSITE" id="PS51198">
    <property type="entry name" value="UVRD_HELICASE_ATP_BIND"/>
    <property type="match status" value="1"/>
</dbReference>
<keyword evidence="2" id="KW-0378">Hydrolase</keyword>